<feature type="transmembrane region" description="Helical" evidence="7">
    <location>
        <begin position="314"/>
        <end position="333"/>
    </location>
</feature>
<evidence type="ECO:0000256" key="1">
    <source>
        <dbReference type="ARBA" id="ARBA00004651"/>
    </source>
</evidence>
<gene>
    <name evidence="8" type="ORF">LO50_13030</name>
</gene>
<dbReference type="RefSeq" id="WP_044315269.1">
    <property type="nucleotide sequence ID" value="NZ_JXXD01000116.1"/>
</dbReference>
<dbReference type="PANTHER" id="PTHR43266">
    <property type="entry name" value="MACROLIDE-EFFLUX PROTEIN"/>
    <property type="match status" value="1"/>
</dbReference>
<dbReference type="PATRIC" id="fig|316.110.peg.340"/>
<evidence type="ECO:0000256" key="6">
    <source>
        <dbReference type="ARBA" id="ARBA00023136"/>
    </source>
</evidence>
<keyword evidence="4 7" id="KW-0812">Transmembrane</keyword>
<dbReference type="PANTHER" id="PTHR43266:SF2">
    <property type="entry name" value="MAJOR FACILITATOR SUPERFAMILY (MFS) PROFILE DOMAIN-CONTAINING PROTEIN"/>
    <property type="match status" value="1"/>
</dbReference>
<feature type="transmembrane region" description="Helical" evidence="7">
    <location>
        <begin position="195"/>
        <end position="226"/>
    </location>
</feature>
<evidence type="ECO:0000256" key="3">
    <source>
        <dbReference type="ARBA" id="ARBA00022475"/>
    </source>
</evidence>
<dbReference type="SUPFAM" id="SSF103473">
    <property type="entry name" value="MFS general substrate transporter"/>
    <property type="match status" value="1"/>
</dbReference>
<dbReference type="Proteomes" id="UP000032439">
    <property type="component" value="Unassembled WGS sequence"/>
</dbReference>
<dbReference type="InterPro" id="IPR011701">
    <property type="entry name" value="MFS"/>
</dbReference>
<protein>
    <submittedName>
        <fullName evidence="8">Acyltransferase</fullName>
    </submittedName>
</protein>
<feature type="transmembrane region" description="Helical" evidence="7">
    <location>
        <begin position="391"/>
        <end position="417"/>
    </location>
</feature>
<comment type="subcellular location">
    <subcellularLocation>
        <location evidence="1">Cell membrane</location>
        <topology evidence="1">Multi-pass membrane protein</topology>
    </subcellularLocation>
</comment>
<feature type="transmembrane region" description="Helical" evidence="7">
    <location>
        <begin position="283"/>
        <end position="302"/>
    </location>
</feature>
<keyword evidence="6 7" id="KW-0472">Membrane</keyword>
<sequence>MNQESTGASSTRRVPAGGPANTHSQFRLLGKRRFLPFFCTQLLGAFNDNVFKQALILAILFKIGTGADKSLLINLCALLFILPFFLFSALGGQFGERFEKAWLIRRIKFAEILIMLVGAFGMLLGNLPVLLAVLFCMGTQSALFGPVKYSILPQQLAEDELVGGNALVEMGTFLAILGGTIGAGVLMASEGYAELVAISVVLIALIGYLASLAIPAGTAALPALHMDWRVLRQSWRILRLGLGQQRAVSRAMLGNSWFWFLGATYLTQIPAFAKDYLGGDESVVTLVLTLFSVGIALGSLLCERLSRHHVEIGLVPFGAIGLSLCGVLLWWHASGHVEPVGTVDWLALLGEPSAWWVLMDILGLGIFGGLYIVPLYALIQSRSVVHERSRVVAANNILNALFMVASAIIAIVLLVLLKLSIPQLFLTVSLLSVLVCGALFVDAPEFIERFLVWSLGERLGGALALQLKVR</sequence>
<evidence type="ECO:0000256" key="4">
    <source>
        <dbReference type="ARBA" id="ARBA00022692"/>
    </source>
</evidence>
<evidence type="ECO:0000256" key="7">
    <source>
        <dbReference type="SAM" id="Phobius"/>
    </source>
</evidence>
<evidence type="ECO:0000313" key="8">
    <source>
        <dbReference type="EMBL" id="KIZ35563.1"/>
    </source>
</evidence>
<dbReference type="Gene3D" id="1.20.1250.20">
    <property type="entry name" value="MFS general substrate transporter like domains"/>
    <property type="match status" value="1"/>
</dbReference>
<keyword evidence="2" id="KW-0813">Transport</keyword>
<keyword evidence="8" id="KW-0808">Transferase</keyword>
<dbReference type="EMBL" id="JXXD01000116">
    <property type="protein sequence ID" value="KIZ35563.1"/>
    <property type="molecule type" value="Genomic_DNA"/>
</dbReference>
<evidence type="ECO:0000256" key="5">
    <source>
        <dbReference type="ARBA" id="ARBA00022989"/>
    </source>
</evidence>
<evidence type="ECO:0000313" key="9">
    <source>
        <dbReference type="Proteomes" id="UP000032439"/>
    </source>
</evidence>
<feature type="transmembrane region" description="Helical" evidence="7">
    <location>
        <begin position="112"/>
        <end position="145"/>
    </location>
</feature>
<reference evidence="8 9" key="1">
    <citation type="submission" date="2014-11" db="EMBL/GenBank/DDBJ databases">
        <title>Genomics and ecophysiology of heterotrophic nitrogen fixing bacteria isolated from estuarine surface water.</title>
        <authorList>
            <person name="Bentzon-Tilia M."/>
            <person name="Severin I."/>
            <person name="Hansen L.H."/>
            <person name="Riemann L."/>
        </authorList>
    </citation>
    <scope>NUCLEOTIDE SEQUENCE [LARGE SCALE GENOMIC DNA]</scope>
    <source>
        <strain evidence="8 9">BAL361</strain>
    </source>
</reference>
<comment type="caution">
    <text evidence="8">The sequence shown here is derived from an EMBL/GenBank/DDBJ whole genome shotgun (WGS) entry which is preliminary data.</text>
</comment>
<keyword evidence="5 7" id="KW-1133">Transmembrane helix</keyword>
<dbReference type="InterPro" id="IPR036259">
    <property type="entry name" value="MFS_trans_sf"/>
</dbReference>
<dbReference type="GO" id="GO:0016746">
    <property type="term" value="F:acyltransferase activity"/>
    <property type="evidence" value="ECO:0007669"/>
    <property type="project" value="UniProtKB-KW"/>
</dbReference>
<proteinExistence type="predicted"/>
<keyword evidence="8" id="KW-0012">Acyltransferase</keyword>
<feature type="transmembrane region" description="Helical" evidence="7">
    <location>
        <begin position="423"/>
        <end position="441"/>
    </location>
</feature>
<dbReference type="CDD" id="cd06173">
    <property type="entry name" value="MFS_MefA_like"/>
    <property type="match status" value="1"/>
</dbReference>
<dbReference type="GO" id="GO:0005886">
    <property type="term" value="C:plasma membrane"/>
    <property type="evidence" value="ECO:0007669"/>
    <property type="project" value="UniProtKB-SubCell"/>
</dbReference>
<organism evidence="8 9">
    <name type="scientific">Stutzerimonas stutzeri</name>
    <name type="common">Pseudomonas stutzeri</name>
    <dbReference type="NCBI Taxonomy" id="316"/>
    <lineage>
        <taxon>Bacteria</taxon>
        <taxon>Pseudomonadati</taxon>
        <taxon>Pseudomonadota</taxon>
        <taxon>Gammaproteobacteria</taxon>
        <taxon>Pseudomonadales</taxon>
        <taxon>Pseudomonadaceae</taxon>
        <taxon>Stutzerimonas</taxon>
    </lineage>
</organism>
<evidence type="ECO:0000256" key="2">
    <source>
        <dbReference type="ARBA" id="ARBA00022448"/>
    </source>
</evidence>
<dbReference type="Pfam" id="PF07690">
    <property type="entry name" value="MFS_1"/>
    <property type="match status" value="1"/>
</dbReference>
<feature type="transmembrane region" description="Helical" evidence="7">
    <location>
        <begin position="166"/>
        <end position="189"/>
    </location>
</feature>
<dbReference type="AlphaFoldDB" id="A0A0D7E3X9"/>
<accession>A0A0D7E3X9</accession>
<dbReference type="GO" id="GO:0022857">
    <property type="term" value="F:transmembrane transporter activity"/>
    <property type="evidence" value="ECO:0007669"/>
    <property type="project" value="InterPro"/>
</dbReference>
<feature type="transmembrane region" description="Helical" evidence="7">
    <location>
        <begin position="353"/>
        <end position="379"/>
    </location>
</feature>
<feature type="transmembrane region" description="Helical" evidence="7">
    <location>
        <begin position="71"/>
        <end position="92"/>
    </location>
</feature>
<keyword evidence="3" id="KW-1003">Cell membrane</keyword>
<name>A0A0D7E3X9_STUST</name>